<keyword evidence="3" id="KW-1185">Reference proteome</keyword>
<proteinExistence type="predicted"/>
<organism evidence="2 3">
    <name type="scientific">Coptis chinensis</name>
    <dbReference type="NCBI Taxonomy" id="261450"/>
    <lineage>
        <taxon>Eukaryota</taxon>
        <taxon>Viridiplantae</taxon>
        <taxon>Streptophyta</taxon>
        <taxon>Embryophyta</taxon>
        <taxon>Tracheophyta</taxon>
        <taxon>Spermatophyta</taxon>
        <taxon>Magnoliopsida</taxon>
        <taxon>Ranunculales</taxon>
        <taxon>Ranunculaceae</taxon>
        <taxon>Coptidoideae</taxon>
        <taxon>Coptis</taxon>
    </lineage>
</organism>
<evidence type="ECO:0000313" key="2">
    <source>
        <dbReference type="EMBL" id="KAF9620383.1"/>
    </source>
</evidence>
<dbReference type="EMBL" id="JADFTS010000002">
    <property type="protein sequence ID" value="KAF9620383.1"/>
    <property type="molecule type" value="Genomic_DNA"/>
</dbReference>
<dbReference type="AlphaFoldDB" id="A0A835IRL4"/>
<name>A0A835IRL4_9MAGN</name>
<dbReference type="Proteomes" id="UP000631114">
    <property type="component" value="Unassembled WGS sequence"/>
</dbReference>
<sequence length="90" mass="9675">MMKFPTLGAETRKEREMNLIQLGNLVGGIFVGFPGFGCSVDSGLGAWIVGNGPIPAENIVKYRSKAMTRSAEENEDKEASSYPGYTSEAV</sequence>
<feature type="region of interest" description="Disordered" evidence="1">
    <location>
        <begin position="66"/>
        <end position="90"/>
    </location>
</feature>
<evidence type="ECO:0000313" key="3">
    <source>
        <dbReference type="Proteomes" id="UP000631114"/>
    </source>
</evidence>
<comment type="caution">
    <text evidence="2">The sequence shown here is derived from an EMBL/GenBank/DDBJ whole genome shotgun (WGS) entry which is preliminary data.</text>
</comment>
<protein>
    <submittedName>
        <fullName evidence="2">Uncharacterized protein</fullName>
    </submittedName>
</protein>
<accession>A0A835IRL4</accession>
<reference evidence="2 3" key="1">
    <citation type="submission" date="2020-10" db="EMBL/GenBank/DDBJ databases">
        <title>The Coptis chinensis genome and diversification of protoberbering-type alkaloids.</title>
        <authorList>
            <person name="Wang B."/>
            <person name="Shu S."/>
            <person name="Song C."/>
            <person name="Liu Y."/>
        </authorList>
    </citation>
    <scope>NUCLEOTIDE SEQUENCE [LARGE SCALE GENOMIC DNA]</scope>
    <source>
        <strain evidence="2">HL-2020</strain>
        <tissue evidence="2">Leaf</tissue>
    </source>
</reference>
<evidence type="ECO:0000256" key="1">
    <source>
        <dbReference type="SAM" id="MobiDB-lite"/>
    </source>
</evidence>
<gene>
    <name evidence="2" type="ORF">IFM89_011756</name>
</gene>